<evidence type="ECO:0000313" key="6">
    <source>
        <dbReference type="EMBL" id="UGS35180.1"/>
    </source>
</evidence>
<keyword evidence="3 6" id="KW-0067">ATP-binding</keyword>
<name>A0A9E6XVF1_9ACTN</name>
<feature type="domain" description="ABC transporter" evidence="5">
    <location>
        <begin position="49"/>
        <end position="290"/>
    </location>
</feature>
<dbReference type="PROSITE" id="PS00211">
    <property type="entry name" value="ABC_TRANSPORTER_1"/>
    <property type="match status" value="1"/>
</dbReference>
<dbReference type="GO" id="GO:0016887">
    <property type="term" value="F:ATP hydrolysis activity"/>
    <property type="evidence" value="ECO:0007669"/>
    <property type="project" value="InterPro"/>
</dbReference>
<keyword evidence="1" id="KW-0813">Transport</keyword>
<keyword evidence="7" id="KW-1185">Reference proteome</keyword>
<keyword evidence="4" id="KW-1278">Translocase</keyword>
<dbReference type="InterPro" id="IPR003593">
    <property type="entry name" value="AAA+_ATPase"/>
</dbReference>
<dbReference type="InterPro" id="IPR027417">
    <property type="entry name" value="P-loop_NTPase"/>
</dbReference>
<dbReference type="KEGG" id="sbae:DSM104329_01565"/>
<dbReference type="GO" id="GO:0005315">
    <property type="term" value="F:phosphate transmembrane transporter activity"/>
    <property type="evidence" value="ECO:0007669"/>
    <property type="project" value="InterPro"/>
</dbReference>
<dbReference type="GO" id="GO:0035435">
    <property type="term" value="P:phosphate ion transmembrane transport"/>
    <property type="evidence" value="ECO:0007669"/>
    <property type="project" value="InterPro"/>
</dbReference>
<dbReference type="AlphaFoldDB" id="A0A9E6XVF1"/>
<dbReference type="PROSITE" id="PS50893">
    <property type="entry name" value="ABC_TRANSPORTER_2"/>
    <property type="match status" value="1"/>
</dbReference>
<dbReference type="Gene3D" id="3.40.50.300">
    <property type="entry name" value="P-loop containing nucleotide triphosphate hydrolases"/>
    <property type="match status" value="1"/>
</dbReference>
<sequence length="295" mass="32614">MLDITEAETLLPPIRKIALDAPPTVAMPSIDVDHGPRRHRTTTPGPERMTLEELTVAYSGKEAVKRVSLPIRQGEVLALIGPSGCGKTTLLRTLNRLTELTATASRSGRILLDGQDVDHLEITQLRRKVSMVFQQPNPFPMSIFDNVAYAIREQAMRRPGKKEIAPKVEDALRRAGLWDEVKDDLARPALRLSGGQQQRLCIARALAVRPEVMLMDEPCSALDPKSSAVIEELIVELKRDIAIVIVTHNLQQAHRVGDQVAFMYLGDLVEYGPTDDVFGAPRAQRTRDYVAGAFG</sequence>
<dbReference type="EMBL" id="CP087164">
    <property type="protein sequence ID" value="UGS35180.1"/>
    <property type="molecule type" value="Genomic_DNA"/>
</dbReference>
<proteinExistence type="predicted"/>
<dbReference type="PANTHER" id="PTHR43423">
    <property type="entry name" value="ABC TRANSPORTER I FAMILY MEMBER 17"/>
    <property type="match status" value="1"/>
</dbReference>
<dbReference type="Proteomes" id="UP001162834">
    <property type="component" value="Chromosome"/>
</dbReference>
<evidence type="ECO:0000259" key="5">
    <source>
        <dbReference type="PROSITE" id="PS50893"/>
    </source>
</evidence>
<keyword evidence="2" id="KW-0547">Nucleotide-binding</keyword>
<dbReference type="GO" id="GO:0005524">
    <property type="term" value="F:ATP binding"/>
    <property type="evidence" value="ECO:0007669"/>
    <property type="project" value="UniProtKB-KW"/>
</dbReference>
<dbReference type="GO" id="GO:0016020">
    <property type="term" value="C:membrane"/>
    <property type="evidence" value="ECO:0007669"/>
    <property type="project" value="InterPro"/>
</dbReference>
<evidence type="ECO:0000256" key="2">
    <source>
        <dbReference type="ARBA" id="ARBA00022741"/>
    </source>
</evidence>
<reference evidence="6" key="1">
    <citation type="journal article" date="2022" name="Int. J. Syst. Evol. Microbiol.">
        <title>Pseudomonas aegrilactucae sp. nov. and Pseudomonas morbosilactucae sp. nov., pathogens causing bacterial rot of lettuce in Japan.</title>
        <authorList>
            <person name="Sawada H."/>
            <person name="Fujikawa T."/>
            <person name="Satou M."/>
        </authorList>
    </citation>
    <scope>NUCLEOTIDE SEQUENCE</scope>
    <source>
        <strain evidence="6">0166_1</strain>
    </source>
</reference>
<dbReference type="Pfam" id="PF00005">
    <property type="entry name" value="ABC_tran"/>
    <property type="match status" value="1"/>
</dbReference>
<protein>
    <submittedName>
        <fullName evidence="6">Phosphate import ATP-binding protein PstB 3</fullName>
    </submittedName>
</protein>
<dbReference type="PANTHER" id="PTHR43423:SF1">
    <property type="entry name" value="ABC TRANSPORTER I FAMILY MEMBER 17"/>
    <property type="match status" value="1"/>
</dbReference>
<dbReference type="InterPro" id="IPR017871">
    <property type="entry name" value="ABC_transporter-like_CS"/>
</dbReference>
<dbReference type="SMART" id="SM00382">
    <property type="entry name" value="AAA"/>
    <property type="match status" value="1"/>
</dbReference>
<evidence type="ECO:0000313" key="7">
    <source>
        <dbReference type="Proteomes" id="UP001162834"/>
    </source>
</evidence>
<evidence type="ECO:0000256" key="3">
    <source>
        <dbReference type="ARBA" id="ARBA00022840"/>
    </source>
</evidence>
<evidence type="ECO:0000256" key="1">
    <source>
        <dbReference type="ARBA" id="ARBA00022448"/>
    </source>
</evidence>
<dbReference type="InterPro" id="IPR003439">
    <property type="entry name" value="ABC_transporter-like_ATP-bd"/>
</dbReference>
<gene>
    <name evidence="6" type="primary">pstB3</name>
    <name evidence="6" type="ORF">DSM104329_01565</name>
</gene>
<dbReference type="CDD" id="cd03260">
    <property type="entry name" value="ABC_PstB_phosphate_transporter"/>
    <property type="match status" value="1"/>
</dbReference>
<organism evidence="6 7">
    <name type="scientific">Capillimicrobium parvum</name>
    <dbReference type="NCBI Taxonomy" id="2884022"/>
    <lineage>
        <taxon>Bacteria</taxon>
        <taxon>Bacillati</taxon>
        <taxon>Actinomycetota</taxon>
        <taxon>Thermoleophilia</taxon>
        <taxon>Solirubrobacterales</taxon>
        <taxon>Capillimicrobiaceae</taxon>
        <taxon>Capillimicrobium</taxon>
    </lineage>
</organism>
<evidence type="ECO:0000256" key="4">
    <source>
        <dbReference type="ARBA" id="ARBA00022967"/>
    </source>
</evidence>
<dbReference type="InterPro" id="IPR005670">
    <property type="entry name" value="PstB-like"/>
</dbReference>
<dbReference type="SUPFAM" id="SSF52540">
    <property type="entry name" value="P-loop containing nucleoside triphosphate hydrolases"/>
    <property type="match status" value="1"/>
</dbReference>
<accession>A0A9E6XVF1</accession>